<evidence type="ECO:0000313" key="10">
    <source>
        <dbReference type="Proteomes" id="UP001193384"/>
    </source>
</evidence>
<comment type="catalytic activity">
    <reaction evidence="7">
        <text>DNA(n) + a 2'-deoxyribonucleoside 5'-triphosphate = DNA(n+1) + diphosphate</text>
        <dbReference type="Rhea" id="RHEA:22508"/>
        <dbReference type="Rhea" id="RHEA-COMP:17339"/>
        <dbReference type="Rhea" id="RHEA-COMP:17340"/>
        <dbReference type="ChEBI" id="CHEBI:33019"/>
        <dbReference type="ChEBI" id="CHEBI:61560"/>
        <dbReference type="ChEBI" id="CHEBI:173112"/>
        <dbReference type="EC" id="2.7.7.7"/>
    </reaction>
</comment>
<comment type="similarity">
    <text evidence="6">Belongs to the DNA polymerase HolA subunit family.</text>
</comment>
<comment type="caution">
    <text evidence="9">The sequence shown here is derived from an EMBL/GenBank/DDBJ whole genome shotgun (WGS) entry which is preliminary data.</text>
</comment>
<dbReference type="GO" id="GO:0003887">
    <property type="term" value="F:DNA-directed DNA polymerase activity"/>
    <property type="evidence" value="ECO:0007669"/>
    <property type="project" value="UniProtKB-KW"/>
</dbReference>
<dbReference type="AlphaFoldDB" id="A0ABD6IH18"/>
<evidence type="ECO:0000256" key="7">
    <source>
        <dbReference type="ARBA" id="ARBA00049244"/>
    </source>
</evidence>
<dbReference type="InterPro" id="IPR027417">
    <property type="entry name" value="P-loop_NTPase"/>
</dbReference>
<keyword evidence="4" id="KW-0235">DNA replication</keyword>
<protein>
    <recommendedName>
        <fullName evidence="1">DNA-directed DNA polymerase</fullName>
        <ecNumber evidence="1">2.7.7.7</ecNumber>
    </recommendedName>
</protein>
<dbReference type="SUPFAM" id="SSF48019">
    <property type="entry name" value="post-AAA+ oligomerization domain-like"/>
    <property type="match status" value="1"/>
</dbReference>
<reference evidence="9 10" key="1">
    <citation type="submission" date="2018-07" db="EMBL/GenBank/DDBJ databases">
        <title>Genetic characterization of Mycoplasma hyopneumoniae, M. hyorhinis and M. flocculare isolates through whole genome sequencing analysis: comparative analysis of sequence types and putative genes involved in virulence.</title>
        <authorList>
            <person name="Fourour S."/>
            <person name="Lucas P."/>
            <person name="Touzain F."/>
            <person name="Tocqueville V."/>
            <person name="Kempf I."/>
            <person name="Marois-Crehan C."/>
        </authorList>
    </citation>
    <scope>NUCLEOTIDE SEQUENCE [LARGE SCALE GENOMIC DNA]</scope>
    <source>
        <strain evidence="9 10">MHR389</strain>
    </source>
</reference>
<dbReference type="InterPro" id="IPR008921">
    <property type="entry name" value="DNA_pol3_clamp-load_cplx_C"/>
</dbReference>
<dbReference type="EMBL" id="QQQW01000006">
    <property type="protein sequence ID" value="MXR43640.1"/>
    <property type="molecule type" value="Genomic_DNA"/>
</dbReference>
<proteinExistence type="inferred from homology"/>
<dbReference type="Pfam" id="PF21694">
    <property type="entry name" value="DNA_pol3_delta_C"/>
    <property type="match status" value="1"/>
</dbReference>
<feature type="domain" description="DNA polymerase III delta subunit-like C-terminal" evidence="8">
    <location>
        <begin position="193"/>
        <end position="306"/>
    </location>
</feature>
<evidence type="ECO:0000256" key="4">
    <source>
        <dbReference type="ARBA" id="ARBA00022705"/>
    </source>
</evidence>
<evidence type="ECO:0000256" key="3">
    <source>
        <dbReference type="ARBA" id="ARBA00022695"/>
    </source>
</evidence>
<keyword evidence="2" id="KW-0808">Transferase</keyword>
<dbReference type="Gene3D" id="1.20.272.10">
    <property type="match status" value="1"/>
</dbReference>
<dbReference type="InterPro" id="IPR048466">
    <property type="entry name" value="DNA_pol3_delta-like_C"/>
</dbReference>
<evidence type="ECO:0000313" key="9">
    <source>
        <dbReference type="EMBL" id="MXR43640.1"/>
    </source>
</evidence>
<evidence type="ECO:0000256" key="1">
    <source>
        <dbReference type="ARBA" id="ARBA00012417"/>
    </source>
</evidence>
<keyword evidence="3" id="KW-0548">Nucleotidyltransferase</keyword>
<dbReference type="NCBIfam" id="TIGR01128">
    <property type="entry name" value="holA"/>
    <property type="match status" value="1"/>
</dbReference>
<dbReference type="PANTHER" id="PTHR34388">
    <property type="entry name" value="DNA POLYMERASE III SUBUNIT DELTA"/>
    <property type="match status" value="1"/>
</dbReference>
<accession>A0ABD6IH18</accession>
<name>A0ABD6IH18_MESHY</name>
<dbReference type="EC" id="2.7.7.7" evidence="1"/>
<organism evidence="9 10">
    <name type="scientific">Mesomycoplasma hyorhinis</name>
    <name type="common">Mycoplasma hyorhinis</name>
    <dbReference type="NCBI Taxonomy" id="2100"/>
    <lineage>
        <taxon>Bacteria</taxon>
        <taxon>Bacillati</taxon>
        <taxon>Mycoplasmatota</taxon>
        <taxon>Mycoplasmoidales</taxon>
        <taxon>Metamycoplasmataceae</taxon>
        <taxon>Mesomycoplasma</taxon>
    </lineage>
</organism>
<evidence type="ECO:0000256" key="6">
    <source>
        <dbReference type="ARBA" id="ARBA00034754"/>
    </source>
</evidence>
<dbReference type="GO" id="GO:0006260">
    <property type="term" value="P:DNA replication"/>
    <property type="evidence" value="ECO:0007669"/>
    <property type="project" value="UniProtKB-KW"/>
</dbReference>
<evidence type="ECO:0000256" key="5">
    <source>
        <dbReference type="ARBA" id="ARBA00022932"/>
    </source>
</evidence>
<dbReference type="Gene3D" id="3.40.50.300">
    <property type="entry name" value="P-loop containing nucleotide triphosphate hydrolases"/>
    <property type="match status" value="1"/>
</dbReference>
<evidence type="ECO:0000256" key="2">
    <source>
        <dbReference type="ARBA" id="ARBA00022679"/>
    </source>
</evidence>
<dbReference type="RefSeq" id="WP_014335342.1">
    <property type="nucleotide sequence ID" value="NZ_CP016817.1"/>
</dbReference>
<keyword evidence="5" id="KW-0239">DNA-directed DNA polymerase</keyword>
<gene>
    <name evidence="9" type="ORF">DR101_01570</name>
</gene>
<sequence length="310" mass="36551">MFFVYGTDSYFTKKKVEQILAKFIDFEVVDVLSTDSFFDIMNTITTRDLFGSNKLFIFHNFLDTKLTNSEEKKIAKKLIDSSSPVIFLYELEEENQEKKIFSSFFYSHFFKSSSVFKTETLSDKTIIKFISKFIEENQGTIDESQLLTLSLKLPLNGSIIEKELNKLLLYDKNITEESIENLLTKYDSDSDWNFINAFTDHDVASTWNFYKEKINQGKKIQFLISQLSSKLMLAFICFLYKEEKYNEFDIQKELQIHIFQVKKAVQFYKKTGITKLQELIKLLAKIDRKIKSNQVNEKDAFEYFLLMSIK</sequence>
<dbReference type="InterPro" id="IPR005790">
    <property type="entry name" value="DNA_polIII_delta"/>
</dbReference>
<dbReference type="PANTHER" id="PTHR34388:SF1">
    <property type="entry name" value="DNA POLYMERASE III SUBUNIT DELTA"/>
    <property type="match status" value="1"/>
</dbReference>
<evidence type="ECO:0000259" key="8">
    <source>
        <dbReference type="Pfam" id="PF21694"/>
    </source>
</evidence>
<dbReference type="Proteomes" id="UP001193384">
    <property type="component" value="Unassembled WGS sequence"/>
</dbReference>